<dbReference type="PANTHER" id="PTHR44858:SF20">
    <property type="entry name" value="SHSP DOMAIN-CONTAINING PROTEIN"/>
    <property type="match status" value="1"/>
</dbReference>
<keyword evidence="5" id="KW-1185">Reference proteome</keyword>
<dbReference type="OrthoDB" id="1926212at2759"/>
<dbReference type="Proteomes" id="UP000054498">
    <property type="component" value="Unassembled WGS sequence"/>
</dbReference>
<dbReference type="EMBL" id="KK103214">
    <property type="protein sequence ID" value="KIY95987.1"/>
    <property type="molecule type" value="Genomic_DNA"/>
</dbReference>
<keyword evidence="2" id="KW-0802">TPR repeat</keyword>
<gene>
    <name evidence="4" type="ORF">MNEG_11974</name>
</gene>
<dbReference type="GeneID" id="25729290"/>
<dbReference type="STRING" id="145388.A0A0D2J898"/>
<dbReference type="KEGG" id="mng:MNEG_11974"/>
<evidence type="ECO:0000313" key="4">
    <source>
        <dbReference type="EMBL" id="KIY95987.1"/>
    </source>
</evidence>
<feature type="compositionally biased region" description="Low complexity" evidence="3">
    <location>
        <begin position="13"/>
        <end position="24"/>
    </location>
</feature>
<evidence type="ECO:0000256" key="3">
    <source>
        <dbReference type="SAM" id="MobiDB-lite"/>
    </source>
</evidence>
<dbReference type="InterPro" id="IPR019734">
    <property type="entry name" value="TPR_rpt"/>
</dbReference>
<dbReference type="SUPFAM" id="SSF48452">
    <property type="entry name" value="TPR-like"/>
    <property type="match status" value="1"/>
</dbReference>
<protein>
    <submittedName>
        <fullName evidence="4">Uncharacterized protein</fullName>
    </submittedName>
</protein>
<dbReference type="PANTHER" id="PTHR44858">
    <property type="entry name" value="TETRATRICOPEPTIDE REPEAT PROTEIN 6"/>
    <property type="match status" value="1"/>
</dbReference>
<proteinExistence type="predicted"/>
<evidence type="ECO:0000256" key="1">
    <source>
        <dbReference type="ARBA" id="ARBA00022737"/>
    </source>
</evidence>
<accession>A0A0D2J898</accession>
<name>A0A0D2J898_9CHLO</name>
<keyword evidence="1" id="KW-0677">Repeat</keyword>
<organism evidence="4 5">
    <name type="scientific">Monoraphidium neglectum</name>
    <dbReference type="NCBI Taxonomy" id="145388"/>
    <lineage>
        <taxon>Eukaryota</taxon>
        <taxon>Viridiplantae</taxon>
        <taxon>Chlorophyta</taxon>
        <taxon>core chlorophytes</taxon>
        <taxon>Chlorophyceae</taxon>
        <taxon>CS clade</taxon>
        <taxon>Sphaeropleales</taxon>
        <taxon>Selenastraceae</taxon>
        <taxon>Monoraphidium</taxon>
    </lineage>
</organism>
<dbReference type="InterPro" id="IPR050498">
    <property type="entry name" value="Ycf3"/>
</dbReference>
<sequence>MARRRPILRAHRGSNAAGLSSTSSLSRGISDLQSVVTSGSSSSSSTRMSSSTSTSNRRAACISLLAGAAAVASALAPPSARAAAAAADGAAAVEEQAYAAYAERRFAEAVRLLDSIAEPDNPRWLEMRAQVLVDGKDFEGAVRDYGAALRRSEEAGAPLTDRARLLSGRALAYEGLSKWAEALADYDAAMALAAAGGESPDPYVINARGNCLNSLRQWREAREEYLAAADVFQASRGYRGRNGNTTARLDGAIFAASNAALMLAEMGDAEGAEAEMRRIARRAPGSADMRVALAALLWQRGLDADAEEQWQYACDRITVGCRKYTDADWLSRVRRWPPSMVAALSDFLSLKHS</sequence>
<dbReference type="AlphaFoldDB" id="A0A0D2J898"/>
<evidence type="ECO:0000313" key="5">
    <source>
        <dbReference type="Proteomes" id="UP000054498"/>
    </source>
</evidence>
<reference evidence="4 5" key="1">
    <citation type="journal article" date="2013" name="BMC Genomics">
        <title>Reconstruction of the lipid metabolism for the microalga Monoraphidium neglectum from its genome sequence reveals characteristics suitable for biofuel production.</title>
        <authorList>
            <person name="Bogen C."/>
            <person name="Al-Dilaimi A."/>
            <person name="Albersmeier A."/>
            <person name="Wichmann J."/>
            <person name="Grundmann M."/>
            <person name="Rupp O."/>
            <person name="Lauersen K.J."/>
            <person name="Blifernez-Klassen O."/>
            <person name="Kalinowski J."/>
            <person name="Goesmann A."/>
            <person name="Mussgnug J.H."/>
            <person name="Kruse O."/>
        </authorList>
    </citation>
    <scope>NUCLEOTIDE SEQUENCE [LARGE SCALE GENOMIC DNA]</scope>
    <source>
        <strain evidence="4 5">SAG 48.87</strain>
    </source>
</reference>
<dbReference type="SMART" id="SM00028">
    <property type="entry name" value="TPR"/>
    <property type="match status" value="3"/>
</dbReference>
<dbReference type="RefSeq" id="XP_013895007.1">
    <property type="nucleotide sequence ID" value="XM_014039553.1"/>
</dbReference>
<feature type="compositionally biased region" description="Basic residues" evidence="3">
    <location>
        <begin position="1"/>
        <end position="12"/>
    </location>
</feature>
<feature type="region of interest" description="Disordered" evidence="3">
    <location>
        <begin position="1"/>
        <end position="24"/>
    </location>
</feature>
<dbReference type="Gene3D" id="1.25.40.10">
    <property type="entry name" value="Tetratricopeptide repeat domain"/>
    <property type="match status" value="2"/>
</dbReference>
<dbReference type="InterPro" id="IPR011990">
    <property type="entry name" value="TPR-like_helical_dom_sf"/>
</dbReference>
<evidence type="ECO:0000256" key="2">
    <source>
        <dbReference type="ARBA" id="ARBA00022803"/>
    </source>
</evidence>